<name>A0A158F7I8_CABSO</name>
<accession>A0A158F7I8</accession>
<evidence type="ECO:0000256" key="5">
    <source>
        <dbReference type="ARBA" id="ARBA00023315"/>
    </source>
</evidence>
<dbReference type="GO" id="GO:0008652">
    <property type="term" value="P:amino acid biosynthetic process"/>
    <property type="evidence" value="ECO:0007669"/>
    <property type="project" value="UniProtKB-KW"/>
</dbReference>
<evidence type="ECO:0000256" key="2">
    <source>
        <dbReference type="ARBA" id="ARBA00013266"/>
    </source>
</evidence>
<dbReference type="SUPFAM" id="SSF51161">
    <property type="entry name" value="Trimeric LpxA-like enzymes"/>
    <property type="match status" value="1"/>
</dbReference>
<dbReference type="PANTHER" id="PTHR42811">
    <property type="entry name" value="SERINE ACETYLTRANSFERASE"/>
    <property type="match status" value="1"/>
</dbReference>
<evidence type="ECO:0000256" key="1">
    <source>
        <dbReference type="ARBA" id="ARBA00007274"/>
    </source>
</evidence>
<keyword evidence="5" id="KW-0012">Acyltransferase</keyword>
<comment type="similarity">
    <text evidence="1">Belongs to the transferase hexapeptide repeat family.</text>
</comment>
<evidence type="ECO:0000313" key="7">
    <source>
        <dbReference type="EMBL" id="SAL15613.1"/>
    </source>
</evidence>
<evidence type="ECO:0000313" key="8">
    <source>
        <dbReference type="Proteomes" id="UP000054893"/>
    </source>
</evidence>
<proteinExistence type="inferred from homology"/>
<evidence type="ECO:0000256" key="6">
    <source>
        <dbReference type="ARBA" id="ARBA00049486"/>
    </source>
</evidence>
<dbReference type="RefSeq" id="WP_060817383.1">
    <property type="nucleotide sequence ID" value="NZ_FCOC02000002.1"/>
</dbReference>
<dbReference type="InterPro" id="IPR045304">
    <property type="entry name" value="LbH_SAT"/>
</dbReference>
<sequence>MREIVTNLLKAALMECCPPRFIEKVTRHPCFALAVLDAEQDLEAFSMKDPASRGAATAIAFGYSSYKAVVHYRLAHALLLMAPANQAELIEFHANAMLISCRGKLMSGAEIHIRSQIGRRFVLDHGCGTVIGETAVIGDDCYVLGGVTLGATGIAGNASNKRHPTVGNRVQIGAFARLFGNVHVGDDVFIGPHCVIKEDIPPGSVVTLKSELQITRRRQYRPASNTLITAQA</sequence>
<evidence type="ECO:0000256" key="3">
    <source>
        <dbReference type="ARBA" id="ARBA00022605"/>
    </source>
</evidence>
<dbReference type="InterPro" id="IPR042122">
    <property type="entry name" value="Ser_AcTrfase_N_sf"/>
</dbReference>
<keyword evidence="4 7" id="KW-0808">Transferase</keyword>
<comment type="catalytic activity">
    <reaction evidence="6">
        <text>L-serine + acetyl-CoA = O-acetyl-L-serine + CoA</text>
        <dbReference type="Rhea" id="RHEA:24560"/>
        <dbReference type="ChEBI" id="CHEBI:33384"/>
        <dbReference type="ChEBI" id="CHEBI:57287"/>
        <dbReference type="ChEBI" id="CHEBI:57288"/>
        <dbReference type="ChEBI" id="CHEBI:58340"/>
        <dbReference type="EC" id="2.3.1.30"/>
    </reaction>
</comment>
<dbReference type="EMBL" id="FCOC02000002">
    <property type="protein sequence ID" value="SAL15613.1"/>
    <property type="molecule type" value="Genomic_DNA"/>
</dbReference>
<keyword evidence="3" id="KW-0028">Amino-acid biosynthesis</keyword>
<dbReference type="InterPro" id="IPR001451">
    <property type="entry name" value="Hexapep"/>
</dbReference>
<dbReference type="AlphaFoldDB" id="A0A158F7I8"/>
<organism evidence="7 8">
    <name type="scientific">Caballeronia sordidicola</name>
    <name type="common">Burkholderia sordidicola</name>
    <dbReference type="NCBI Taxonomy" id="196367"/>
    <lineage>
        <taxon>Bacteria</taxon>
        <taxon>Pseudomonadati</taxon>
        <taxon>Pseudomonadota</taxon>
        <taxon>Betaproteobacteria</taxon>
        <taxon>Burkholderiales</taxon>
        <taxon>Burkholderiaceae</taxon>
        <taxon>Caballeronia</taxon>
    </lineage>
</organism>
<dbReference type="EC" id="2.3.1.30" evidence="2"/>
<dbReference type="InterPro" id="IPR011004">
    <property type="entry name" value="Trimer_LpxA-like_sf"/>
</dbReference>
<dbReference type="Gene3D" id="2.160.10.10">
    <property type="entry name" value="Hexapeptide repeat proteins"/>
    <property type="match status" value="1"/>
</dbReference>
<dbReference type="CDD" id="cd03354">
    <property type="entry name" value="LbH_SAT"/>
    <property type="match status" value="1"/>
</dbReference>
<dbReference type="Pfam" id="PF00132">
    <property type="entry name" value="Hexapep"/>
    <property type="match status" value="1"/>
</dbReference>
<gene>
    <name evidence="7" type="ORF">AWB64_00874</name>
</gene>
<protein>
    <recommendedName>
        <fullName evidence="2">serine O-acetyltransferase</fullName>
        <ecNumber evidence="2">2.3.1.30</ecNumber>
    </recommendedName>
</protein>
<dbReference type="OrthoDB" id="9801456at2"/>
<evidence type="ECO:0000256" key="4">
    <source>
        <dbReference type="ARBA" id="ARBA00022679"/>
    </source>
</evidence>
<dbReference type="GO" id="GO:0009001">
    <property type="term" value="F:serine O-acetyltransferase activity"/>
    <property type="evidence" value="ECO:0007669"/>
    <property type="project" value="UniProtKB-EC"/>
</dbReference>
<dbReference type="Gene3D" id="1.10.3130.10">
    <property type="entry name" value="serine acetyltransferase, domain 1"/>
    <property type="match status" value="1"/>
</dbReference>
<reference evidence="7 8" key="1">
    <citation type="submission" date="2016-01" db="EMBL/GenBank/DDBJ databases">
        <authorList>
            <person name="Oliw E.H."/>
        </authorList>
    </citation>
    <scope>NUCLEOTIDE SEQUENCE [LARGE SCALE GENOMIC DNA]</scope>
    <source>
        <strain evidence="7">LMG 22029</strain>
    </source>
</reference>
<dbReference type="Proteomes" id="UP000054893">
    <property type="component" value="Unassembled WGS sequence"/>
</dbReference>